<evidence type="ECO:0000313" key="3">
    <source>
        <dbReference type="RefSeq" id="XP_013177047.1"/>
    </source>
</evidence>
<dbReference type="InterPro" id="IPR033468">
    <property type="entry name" value="Metaxin_GST"/>
</dbReference>
<organism evidence="3">
    <name type="scientific">Papilio xuthus</name>
    <name type="common">Asian swallowtail butterfly</name>
    <dbReference type="NCBI Taxonomy" id="66420"/>
    <lineage>
        <taxon>Eukaryota</taxon>
        <taxon>Metazoa</taxon>
        <taxon>Ecdysozoa</taxon>
        <taxon>Arthropoda</taxon>
        <taxon>Hexapoda</taxon>
        <taxon>Insecta</taxon>
        <taxon>Pterygota</taxon>
        <taxon>Neoptera</taxon>
        <taxon>Endopterygota</taxon>
        <taxon>Lepidoptera</taxon>
        <taxon>Glossata</taxon>
        <taxon>Ditrysia</taxon>
        <taxon>Papilionoidea</taxon>
        <taxon>Papilionidae</taxon>
        <taxon>Papilioninae</taxon>
        <taxon>Papilio</taxon>
    </lineage>
</organism>
<proteinExistence type="predicted"/>
<dbReference type="SUPFAM" id="SSF47616">
    <property type="entry name" value="GST C-terminal domain-like"/>
    <property type="match status" value="1"/>
</dbReference>
<accession>A0AAJ6ZPY5</accession>
<dbReference type="GeneID" id="106124681"/>
<gene>
    <name evidence="3" type="primary">LOC106124681</name>
</gene>
<evidence type="ECO:0000259" key="2">
    <source>
        <dbReference type="Pfam" id="PF17172"/>
    </source>
</evidence>
<dbReference type="InterPro" id="IPR036282">
    <property type="entry name" value="Glutathione-S-Trfase_C_sf"/>
</dbReference>
<dbReference type="Proteomes" id="UP000694872">
    <property type="component" value="Unplaced"/>
</dbReference>
<dbReference type="Pfam" id="PF17172">
    <property type="entry name" value="GST_N_4"/>
    <property type="match status" value="1"/>
</dbReference>
<dbReference type="GO" id="GO:0001401">
    <property type="term" value="C:SAM complex"/>
    <property type="evidence" value="ECO:0007669"/>
    <property type="project" value="TreeGrafter"/>
</dbReference>
<feature type="domain" description="Metaxin glutathione S-transferase" evidence="1">
    <location>
        <begin position="275"/>
        <end position="334"/>
    </location>
</feature>
<dbReference type="PANTHER" id="PTHR12289:SF38">
    <property type="entry name" value="METAXIN-2"/>
    <property type="match status" value="1"/>
</dbReference>
<feature type="domain" description="Thioredoxin-like fold" evidence="2">
    <location>
        <begin position="127"/>
        <end position="223"/>
    </location>
</feature>
<sequence>MLDIVKPEVNKIKHIEYLCSDLGLKSPPTGSSSTSNLKVDQVIIERYTEFIQSKSTLLTNGTYEPLERPFDYFDEEFAFGINLLNNNVSCVGNNMTKLIQMAQEPWPDNVKLFQPYEVEQILLPDNASCLAVQAFLKMCNLPFEVEMRWNAEFMSPSGRVPFIKCGAFVVSELEPIVQFAANKGVSLCGRLSTEEKAEMRAYMSLITNVLVNAELYISWVDNDTFNAVTRVRNASVYPWPLGWLQTRSKRNNVIKRLKALHWYDKTLDQVLADVEQCFNSLSQRLGERDYFFGTPTPLDALAYGHMRALLSATGPKAMNMIKAITSCLLKHLMRMSNLTQLPLTPQEEYLLKQASRVSFRRSLSPELNLVRSYTRIKRSKLGIKRSKCDIVANSRDIFGFKPFASKQIIIMTSKEGEVTCRYEEPCKYPNYDNYEMIYELIDDIIKKTEKIITEKEIIVIEKNDFEVISALNTEENYVTLDNINDYLDTIEENDLTNQTYSIDNGEDLIQVINEEDIIDSDGLVTDKHLLKETVSNDFDLIQYNNYTKVDNSPNKEYVDEYLDTNRNERKSSDTSVNTQICRSPLALPGSRHTSNFPINEEITIENLMDCLRKKNVLVSSGVDIAEVD</sequence>
<protein>
    <submittedName>
        <fullName evidence="3">Uncharacterized protein LOC106124681 isoform X1</fullName>
    </submittedName>
</protein>
<dbReference type="CDD" id="cd03079">
    <property type="entry name" value="GST_N_Metaxin2"/>
    <property type="match status" value="1"/>
</dbReference>
<dbReference type="GO" id="GO:0007005">
    <property type="term" value="P:mitochondrion organization"/>
    <property type="evidence" value="ECO:0007669"/>
    <property type="project" value="TreeGrafter"/>
</dbReference>
<dbReference type="InterPro" id="IPR050931">
    <property type="entry name" value="Mito_Protein_Transport_Metaxin"/>
</dbReference>
<dbReference type="InterPro" id="IPR012336">
    <property type="entry name" value="Thioredoxin-like_fold"/>
</dbReference>
<evidence type="ECO:0000259" key="1">
    <source>
        <dbReference type="Pfam" id="PF17171"/>
    </source>
</evidence>
<reference evidence="3" key="1">
    <citation type="submission" date="2025-08" db="UniProtKB">
        <authorList>
            <consortium name="RefSeq"/>
        </authorList>
    </citation>
    <scope>IDENTIFICATION</scope>
</reference>
<dbReference type="Pfam" id="PF17171">
    <property type="entry name" value="GST_C_6"/>
    <property type="match status" value="1"/>
</dbReference>
<dbReference type="PANTHER" id="PTHR12289">
    <property type="entry name" value="METAXIN RELATED"/>
    <property type="match status" value="1"/>
</dbReference>
<name>A0AAJ6ZPY5_PAPXU</name>
<dbReference type="AlphaFoldDB" id="A0AAJ6ZPY5"/>
<dbReference type="RefSeq" id="XP_013177047.1">
    <property type="nucleotide sequence ID" value="XM_013321593.1"/>
</dbReference>
<dbReference type="KEGG" id="pxu:106124681"/>